<evidence type="ECO:0000313" key="9">
    <source>
        <dbReference type="Proteomes" id="UP001224845"/>
    </source>
</evidence>
<feature type="active site" description="Proton acceptor" evidence="4">
    <location>
        <position position="349"/>
    </location>
</feature>
<feature type="active site" description="Acyl-thioester intermediate" evidence="4">
    <location>
        <position position="90"/>
    </location>
</feature>
<proteinExistence type="inferred from homology"/>
<keyword evidence="3 5" id="KW-0012">Acyltransferase</keyword>
<gene>
    <name evidence="8" type="ORF">J2W39_006165</name>
</gene>
<evidence type="ECO:0000256" key="2">
    <source>
        <dbReference type="ARBA" id="ARBA00022679"/>
    </source>
</evidence>
<dbReference type="PROSITE" id="PS00737">
    <property type="entry name" value="THIOLASE_2"/>
    <property type="match status" value="1"/>
</dbReference>
<dbReference type="GO" id="GO:0003985">
    <property type="term" value="F:acetyl-CoA C-acetyltransferase activity"/>
    <property type="evidence" value="ECO:0007669"/>
    <property type="project" value="UniProtKB-EC"/>
</dbReference>
<evidence type="ECO:0000259" key="7">
    <source>
        <dbReference type="Pfam" id="PF02803"/>
    </source>
</evidence>
<evidence type="ECO:0000256" key="4">
    <source>
        <dbReference type="PIRSR" id="PIRSR000429-1"/>
    </source>
</evidence>
<dbReference type="EC" id="2.3.1.9" evidence="8"/>
<sequence length="395" mass="40591">MANDIFILGSARTAIGTFGGSLKDFTPTQLGRVVVREAIARAGVGVGDVDHSVFGNVIPTEAADLFLGRTVAIETGMPVESLGLTVNRLCGSGAQAIMSAAQMIRLGESQIAVAGGAEAMSRAPLSVQSMRFGNRMGDSVVYDWLHNTLADPFGHGAMGCTAENVAAKYGIGRERQDAFSVESHRRAAAAAAEGRFKKQIVGIEIKTRKGMTVFDADEHIRPGTTMDDLAKLKPVFRQGGSVTAGNASGINDGAAAVVLASAQEVDRRGLQPVGRLVGWGLAGVPPEIMGIGPVHAVPLALARAGVTLAQIDVIESNEAFAVQALSVIDGLGLDPQKVNPNGGAVALGHPLGATGAILTVKCLAELGRIGGRYGLVTMCIGGGQGIALVVENLAR</sequence>
<dbReference type="Pfam" id="PF00108">
    <property type="entry name" value="Thiolase_N"/>
    <property type="match status" value="1"/>
</dbReference>
<dbReference type="SUPFAM" id="SSF53901">
    <property type="entry name" value="Thiolase-like"/>
    <property type="match status" value="2"/>
</dbReference>
<dbReference type="FunFam" id="3.40.47.10:FF:000010">
    <property type="entry name" value="Acetyl-CoA acetyltransferase (Thiolase)"/>
    <property type="match status" value="1"/>
</dbReference>
<dbReference type="Pfam" id="PF02803">
    <property type="entry name" value="Thiolase_C"/>
    <property type="match status" value="1"/>
</dbReference>
<dbReference type="CDD" id="cd00751">
    <property type="entry name" value="thiolase"/>
    <property type="match status" value="1"/>
</dbReference>
<reference evidence="8" key="1">
    <citation type="submission" date="2023-07" db="EMBL/GenBank/DDBJ databases">
        <title>Sorghum-associated microbial communities from plants grown in Nebraska, USA.</title>
        <authorList>
            <person name="Schachtman D."/>
        </authorList>
    </citation>
    <scope>NUCLEOTIDE SEQUENCE</scope>
    <source>
        <strain evidence="8">DS3315</strain>
    </source>
</reference>
<protein>
    <submittedName>
        <fullName evidence="8">Acetyl-CoA C-acetyltransferase</fullName>
        <ecNumber evidence="8">2.3.1.9</ecNumber>
    </submittedName>
</protein>
<dbReference type="InterPro" id="IPR002155">
    <property type="entry name" value="Thiolase"/>
</dbReference>
<dbReference type="NCBIfam" id="NF006552">
    <property type="entry name" value="PRK09051.1"/>
    <property type="match status" value="1"/>
</dbReference>
<evidence type="ECO:0000256" key="5">
    <source>
        <dbReference type="RuleBase" id="RU003557"/>
    </source>
</evidence>
<dbReference type="PROSITE" id="PS00099">
    <property type="entry name" value="THIOLASE_3"/>
    <property type="match status" value="1"/>
</dbReference>
<dbReference type="InterPro" id="IPR020610">
    <property type="entry name" value="Thiolase_AS"/>
</dbReference>
<dbReference type="PANTHER" id="PTHR18919">
    <property type="entry name" value="ACETYL-COA C-ACYLTRANSFERASE"/>
    <property type="match status" value="1"/>
</dbReference>
<evidence type="ECO:0000256" key="3">
    <source>
        <dbReference type="ARBA" id="ARBA00023315"/>
    </source>
</evidence>
<dbReference type="InterPro" id="IPR016039">
    <property type="entry name" value="Thiolase-like"/>
</dbReference>
<evidence type="ECO:0000256" key="1">
    <source>
        <dbReference type="ARBA" id="ARBA00010982"/>
    </source>
</evidence>
<comment type="caution">
    <text evidence="8">The sequence shown here is derived from an EMBL/GenBank/DDBJ whole genome shotgun (WGS) entry which is preliminary data.</text>
</comment>
<evidence type="ECO:0000259" key="6">
    <source>
        <dbReference type="Pfam" id="PF00108"/>
    </source>
</evidence>
<accession>A0AAW8EP19</accession>
<name>A0AAW8EP19_VARPD</name>
<dbReference type="InterPro" id="IPR020616">
    <property type="entry name" value="Thiolase_N"/>
</dbReference>
<dbReference type="PANTHER" id="PTHR18919:SF107">
    <property type="entry name" value="ACETYL-COA ACETYLTRANSFERASE, CYTOSOLIC"/>
    <property type="match status" value="1"/>
</dbReference>
<keyword evidence="2 5" id="KW-0808">Transferase</keyword>
<dbReference type="InterPro" id="IPR020617">
    <property type="entry name" value="Thiolase_C"/>
</dbReference>
<dbReference type="AlphaFoldDB" id="A0AAW8EP19"/>
<dbReference type="NCBIfam" id="TIGR01930">
    <property type="entry name" value="AcCoA-C-Actrans"/>
    <property type="match status" value="1"/>
</dbReference>
<dbReference type="Gene3D" id="3.40.47.10">
    <property type="match status" value="2"/>
</dbReference>
<feature type="domain" description="Thiolase N-terminal" evidence="6">
    <location>
        <begin position="6"/>
        <end position="262"/>
    </location>
</feature>
<dbReference type="EMBL" id="JAUSRV010000020">
    <property type="protein sequence ID" value="MDP9974881.1"/>
    <property type="molecule type" value="Genomic_DNA"/>
</dbReference>
<feature type="domain" description="Thiolase C-terminal" evidence="7">
    <location>
        <begin position="271"/>
        <end position="391"/>
    </location>
</feature>
<dbReference type="RefSeq" id="WP_307596913.1">
    <property type="nucleotide sequence ID" value="NZ_JAUSRV010000020.1"/>
</dbReference>
<dbReference type="InterPro" id="IPR020613">
    <property type="entry name" value="Thiolase_CS"/>
</dbReference>
<organism evidence="8 9">
    <name type="scientific">Variovorax paradoxus</name>
    <dbReference type="NCBI Taxonomy" id="34073"/>
    <lineage>
        <taxon>Bacteria</taxon>
        <taxon>Pseudomonadati</taxon>
        <taxon>Pseudomonadota</taxon>
        <taxon>Betaproteobacteria</taxon>
        <taxon>Burkholderiales</taxon>
        <taxon>Comamonadaceae</taxon>
        <taxon>Variovorax</taxon>
    </lineage>
</organism>
<dbReference type="GO" id="GO:0006635">
    <property type="term" value="P:fatty acid beta-oxidation"/>
    <property type="evidence" value="ECO:0007669"/>
    <property type="project" value="TreeGrafter"/>
</dbReference>
<comment type="similarity">
    <text evidence="1 5">Belongs to the thiolase-like superfamily. Thiolase family.</text>
</comment>
<dbReference type="Proteomes" id="UP001224845">
    <property type="component" value="Unassembled WGS sequence"/>
</dbReference>
<feature type="active site" description="Proton acceptor" evidence="4">
    <location>
        <position position="379"/>
    </location>
</feature>
<evidence type="ECO:0000313" key="8">
    <source>
        <dbReference type="EMBL" id="MDP9974881.1"/>
    </source>
</evidence>
<dbReference type="PIRSF" id="PIRSF000429">
    <property type="entry name" value="Ac-CoA_Ac_transf"/>
    <property type="match status" value="1"/>
</dbReference>